<proteinExistence type="predicted"/>
<feature type="region of interest" description="Disordered" evidence="2">
    <location>
        <begin position="74"/>
        <end position="104"/>
    </location>
</feature>
<dbReference type="InterPro" id="IPR011992">
    <property type="entry name" value="EF-hand-dom_pair"/>
</dbReference>
<dbReference type="InterPro" id="IPR002048">
    <property type="entry name" value="EF_hand_dom"/>
</dbReference>
<gene>
    <name evidence="5" type="ORF">DBV05_g7804</name>
</gene>
<feature type="chain" id="PRO_5025012848" description="EF-hand domain-containing protein" evidence="3">
    <location>
        <begin position="20"/>
        <end position="150"/>
    </location>
</feature>
<dbReference type="AlphaFoldDB" id="A0A5N5D7H4"/>
<dbReference type="Gene3D" id="1.10.238.10">
    <property type="entry name" value="EF-hand"/>
    <property type="match status" value="1"/>
</dbReference>
<keyword evidence="3" id="KW-0732">Signal</keyword>
<protein>
    <recommendedName>
        <fullName evidence="4">EF-hand domain-containing protein</fullName>
    </recommendedName>
</protein>
<dbReference type="PROSITE" id="PS00018">
    <property type="entry name" value="EF_HAND_1"/>
    <property type="match status" value="2"/>
</dbReference>
<keyword evidence="1" id="KW-0106">Calcium</keyword>
<evidence type="ECO:0000256" key="1">
    <source>
        <dbReference type="ARBA" id="ARBA00022837"/>
    </source>
</evidence>
<evidence type="ECO:0000256" key="2">
    <source>
        <dbReference type="SAM" id="MobiDB-lite"/>
    </source>
</evidence>
<feature type="domain" description="EF-hand" evidence="4">
    <location>
        <begin position="131"/>
        <end position="150"/>
    </location>
</feature>
<keyword evidence="6" id="KW-1185">Reference proteome</keyword>
<dbReference type="PROSITE" id="PS50222">
    <property type="entry name" value="EF_HAND_2"/>
    <property type="match status" value="2"/>
</dbReference>
<name>A0A5N5D7H4_9PEZI</name>
<evidence type="ECO:0000313" key="5">
    <source>
        <dbReference type="EMBL" id="KAB2573525.1"/>
    </source>
</evidence>
<evidence type="ECO:0000259" key="4">
    <source>
        <dbReference type="PROSITE" id="PS50222"/>
    </source>
</evidence>
<sequence length="150" mass="16069">MRYSAIFAAASALLPLVRADCCSAGKCLQQMGWDDEGWCAKWACDDDTQGTPCCGYGSCNIFCCNCDGGCRRAGGAPAGRRSDMSPRDPESNGSDEAFAAADTDKSGNITLQEYTNYMNVGSDSVKHIAWFLKHDKNDDGVITPDEVSRG</sequence>
<evidence type="ECO:0000256" key="3">
    <source>
        <dbReference type="SAM" id="SignalP"/>
    </source>
</evidence>
<dbReference type="EMBL" id="VCHE01000057">
    <property type="protein sequence ID" value="KAB2573525.1"/>
    <property type="molecule type" value="Genomic_DNA"/>
</dbReference>
<organism evidence="5 6">
    <name type="scientific">Lasiodiplodia theobromae</name>
    <dbReference type="NCBI Taxonomy" id="45133"/>
    <lineage>
        <taxon>Eukaryota</taxon>
        <taxon>Fungi</taxon>
        <taxon>Dikarya</taxon>
        <taxon>Ascomycota</taxon>
        <taxon>Pezizomycotina</taxon>
        <taxon>Dothideomycetes</taxon>
        <taxon>Dothideomycetes incertae sedis</taxon>
        <taxon>Botryosphaeriales</taxon>
        <taxon>Botryosphaeriaceae</taxon>
        <taxon>Lasiodiplodia</taxon>
    </lineage>
</organism>
<dbReference type="SUPFAM" id="SSF47473">
    <property type="entry name" value="EF-hand"/>
    <property type="match status" value="1"/>
</dbReference>
<evidence type="ECO:0000313" key="6">
    <source>
        <dbReference type="Proteomes" id="UP000325902"/>
    </source>
</evidence>
<accession>A0A5N5D7H4</accession>
<dbReference type="Proteomes" id="UP000325902">
    <property type="component" value="Unassembled WGS sequence"/>
</dbReference>
<dbReference type="CDD" id="cd00051">
    <property type="entry name" value="EFh"/>
    <property type="match status" value="1"/>
</dbReference>
<comment type="caution">
    <text evidence="5">The sequence shown here is derived from an EMBL/GenBank/DDBJ whole genome shotgun (WGS) entry which is preliminary data.</text>
</comment>
<reference evidence="5 6" key="1">
    <citation type="journal article" date="2019" name="Sci. Rep.">
        <title>A multi-omics analysis of the grapevine pathogen Lasiodiplodia theobromae reveals that temperature affects the expression of virulence- and pathogenicity-related genes.</title>
        <authorList>
            <person name="Felix C."/>
            <person name="Meneses R."/>
            <person name="Goncalves M.F.M."/>
            <person name="Tilleman L."/>
            <person name="Duarte A.S."/>
            <person name="Jorrin-Novo J.V."/>
            <person name="Van de Peer Y."/>
            <person name="Deforce D."/>
            <person name="Van Nieuwerburgh F."/>
            <person name="Esteves A.C."/>
            <person name="Alves A."/>
        </authorList>
    </citation>
    <scope>NUCLEOTIDE SEQUENCE [LARGE SCALE GENOMIC DNA]</scope>
    <source>
        <strain evidence="5 6">LA-SOL3</strain>
    </source>
</reference>
<dbReference type="OrthoDB" id="444540at2759"/>
<dbReference type="InterPro" id="IPR018247">
    <property type="entry name" value="EF_Hand_1_Ca_BS"/>
</dbReference>
<feature type="domain" description="EF-hand" evidence="4">
    <location>
        <begin position="89"/>
        <end position="124"/>
    </location>
</feature>
<dbReference type="Pfam" id="PF13202">
    <property type="entry name" value="EF-hand_5"/>
    <property type="match status" value="2"/>
</dbReference>
<dbReference type="GO" id="GO:0005509">
    <property type="term" value="F:calcium ion binding"/>
    <property type="evidence" value="ECO:0007669"/>
    <property type="project" value="InterPro"/>
</dbReference>
<feature type="signal peptide" evidence="3">
    <location>
        <begin position="1"/>
        <end position="19"/>
    </location>
</feature>
<feature type="compositionally biased region" description="Basic and acidic residues" evidence="2">
    <location>
        <begin position="80"/>
        <end position="90"/>
    </location>
</feature>